<keyword evidence="3 5" id="KW-0500">Molybdenum</keyword>
<dbReference type="InterPro" id="IPR016462">
    <property type="entry name" value="ModE"/>
</dbReference>
<sequence length="258" mass="28026">MFNFEGDLRLTTQGVHFGNPQQIRLLKEIHRTGSITHAAKQVPMSYKAAWDAVNTMNNLSPEPLVVRMTGGKGGGGTQLTARGLQLVQHFDLIQEAHSAFLKSMSEYSKDLQADIGLLQQLHFQTSARNQLVGKVVKVHTFGVHDEIEFNIGADESPQLLKAFITDESTKLLDVKAGGEFILLIKAPNVELVLEGSVPDALSGVVVDNKVEADGCEITLTVGNQTLVSTMMAESVKDLTEGDRVGVVIDPKNIILVKI</sequence>
<dbReference type="Gene3D" id="1.10.10.10">
    <property type="entry name" value="Winged helix-like DNA-binding domain superfamily/Winged helix DNA-binding domain"/>
    <property type="match status" value="1"/>
</dbReference>
<dbReference type="Proteomes" id="UP000680020">
    <property type="component" value="Unassembled WGS sequence"/>
</dbReference>
<reference evidence="8" key="1">
    <citation type="submission" date="2021-03" db="EMBL/GenBank/DDBJ databases">
        <title>Identification and antibiotic profiling of Wohlfahrtiimonas chitiniclastica, an underestimated human pathogen.</title>
        <authorList>
            <person name="Kopf A."/>
            <person name="Bunk B."/>
            <person name="Coldewey S."/>
            <person name="Gunzer F."/>
            <person name="Riedel T."/>
            <person name="Schroettner P."/>
        </authorList>
    </citation>
    <scope>NUCLEOTIDE SEQUENCE</scope>
    <source>
        <strain evidence="8">DSM 100917</strain>
    </source>
</reference>
<feature type="region of interest" description="Required for dimer formation and molybdate binding" evidence="6">
    <location>
        <begin position="125"/>
        <end position="133"/>
    </location>
</feature>
<gene>
    <name evidence="8" type="ORF">J7561_02495</name>
</gene>
<dbReference type="InterPro" id="IPR008995">
    <property type="entry name" value="Mo/tungstate-bd_C_term_dom"/>
</dbReference>
<dbReference type="SUPFAM" id="SSF50331">
    <property type="entry name" value="MOP-like"/>
    <property type="match status" value="2"/>
</dbReference>
<proteinExistence type="inferred from homology"/>
<dbReference type="PANTHER" id="PTHR30432">
    <property type="entry name" value="TRANSCRIPTIONAL REGULATOR MODE"/>
    <property type="match status" value="1"/>
</dbReference>
<feature type="domain" description="Mop" evidence="7">
    <location>
        <begin position="124"/>
        <end position="193"/>
    </location>
</feature>
<dbReference type="GO" id="GO:0015689">
    <property type="term" value="P:molybdate ion transport"/>
    <property type="evidence" value="ECO:0007669"/>
    <property type="project" value="UniProtKB-UniRule"/>
</dbReference>
<accession>A0AB35BW85</accession>
<evidence type="ECO:0000256" key="5">
    <source>
        <dbReference type="PIRNR" id="PIRNR005763"/>
    </source>
</evidence>
<organism evidence="8 9">
    <name type="scientific">Wohlfahrtiimonas chitiniclastica</name>
    <dbReference type="NCBI Taxonomy" id="400946"/>
    <lineage>
        <taxon>Bacteria</taxon>
        <taxon>Pseudomonadati</taxon>
        <taxon>Pseudomonadota</taxon>
        <taxon>Gammaproteobacteria</taxon>
        <taxon>Cardiobacteriales</taxon>
        <taxon>Ignatzschineriaceae</taxon>
        <taxon>Wohlfahrtiimonas</taxon>
    </lineage>
</organism>
<dbReference type="InterPro" id="IPR004606">
    <property type="entry name" value="Mop_domain"/>
</dbReference>
<dbReference type="InterPro" id="IPR051815">
    <property type="entry name" value="Molybdate_resp_trans_reg"/>
</dbReference>
<dbReference type="Gene3D" id="2.40.50.100">
    <property type="match status" value="1"/>
</dbReference>
<comment type="caution">
    <text evidence="8">The sequence shown here is derived from an EMBL/GenBank/DDBJ whole genome shotgun (WGS) entry which is preliminary data.</text>
</comment>
<name>A0AB35BW85_9GAMM</name>
<dbReference type="InterPro" id="IPR000847">
    <property type="entry name" value="LysR_HTH_N"/>
</dbReference>
<dbReference type="GO" id="GO:0030151">
    <property type="term" value="F:molybdenum ion binding"/>
    <property type="evidence" value="ECO:0007669"/>
    <property type="project" value="UniProtKB-UniRule"/>
</dbReference>
<dbReference type="PIRSF" id="PIRSF005763">
    <property type="entry name" value="Txn_reg_ModE"/>
    <property type="match status" value="1"/>
</dbReference>
<dbReference type="PANTHER" id="PTHR30432:SF1">
    <property type="entry name" value="DNA-BINDING TRANSCRIPTIONAL DUAL REGULATOR MODE"/>
    <property type="match status" value="1"/>
</dbReference>
<protein>
    <submittedName>
        <fullName evidence="8">LysR family transcriptional regulator</fullName>
    </submittedName>
</protein>
<dbReference type="SUPFAM" id="SSF46785">
    <property type="entry name" value="Winged helix' DNA-binding domain"/>
    <property type="match status" value="1"/>
</dbReference>
<dbReference type="InterPro" id="IPR003725">
    <property type="entry name" value="ModE-bd_N"/>
</dbReference>
<evidence type="ECO:0000313" key="9">
    <source>
        <dbReference type="Proteomes" id="UP000680020"/>
    </source>
</evidence>
<evidence type="ECO:0000313" key="8">
    <source>
        <dbReference type="EMBL" id="MBS7824072.1"/>
    </source>
</evidence>
<evidence type="ECO:0000259" key="7">
    <source>
        <dbReference type="PROSITE" id="PS51866"/>
    </source>
</evidence>
<keyword evidence="4" id="KW-0677">Repeat</keyword>
<dbReference type="AlphaFoldDB" id="A0AB35BW85"/>
<evidence type="ECO:0000256" key="2">
    <source>
        <dbReference type="ARBA" id="ARBA00022448"/>
    </source>
</evidence>
<dbReference type="PROSITE" id="PS51866">
    <property type="entry name" value="MOP"/>
    <property type="match status" value="1"/>
</dbReference>
<evidence type="ECO:0000256" key="1">
    <source>
        <dbReference type="ARBA" id="ARBA00008110"/>
    </source>
</evidence>
<evidence type="ECO:0000256" key="6">
    <source>
        <dbReference type="PIRSR" id="PIRSR005763-1"/>
    </source>
</evidence>
<evidence type="ECO:0000256" key="3">
    <source>
        <dbReference type="ARBA" id="ARBA00022505"/>
    </source>
</evidence>
<dbReference type="Pfam" id="PF03459">
    <property type="entry name" value="TOBE"/>
    <property type="match status" value="1"/>
</dbReference>
<dbReference type="NCBIfam" id="TIGR00637">
    <property type="entry name" value="ModE_repress"/>
    <property type="match status" value="1"/>
</dbReference>
<dbReference type="GO" id="GO:0003700">
    <property type="term" value="F:DNA-binding transcription factor activity"/>
    <property type="evidence" value="ECO:0007669"/>
    <property type="project" value="InterPro"/>
</dbReference>
<dbReference type="RefSeq" id="WP_213403399.1">
    <property type="nucleotide sequence ID" value="NZ_JAGIBT010000004.1"/>
</dbReference>
<dbReference type="InterPro" id="IPR036390">
    <property type="entry name" value="WH_DNA-bd_sf"/>
</dbReference>
<keyword evidence="2 5" id="KW-0813">Transport</keyword>
<dbReference type="Pfam" id="PF00126">
    <property type="entry name" value="HTH_1"/>
    <property type="match status" value="1"/>
</dbReference>
<dbReference type="InterPro" id="IPR005116">
    <property type="entry name" value="Transp-assoc_OB_typ1"/>
</dbReference>
<dbReference type="InterPro" id="IPR036388">
    <property type="entry name" value="WH-like_DNA-bd_sf"/>
</dbReference>
<comment type="similarity">
    <text evidence="1 5">Belongs to the ModE family.</text>
</comment>
<dbReference type="EMBL" id="JAGIBU010000001">
    <property type="protein sequence ID" value="MBS7824072.1"/>
    <property type="molecule type" value="Genomic_DNA"/>
</dbReference>
<evidence type="ECO:0000256" key="4">
    <source>
        <dbReference type="ARBA" id="ARBA00022737"/>
    </source>
</evidence>